<proteinExistence type="predicted"/>
<reference evidence="2" key="1">
    <citation type="journal article" date="2013" name="Genetics">
        <title>The draft genome and transcriptome of Panagrellus redivivus are shaped by the harsh demands of a free-living lifestyle.</title>
        <authorList>
            <person name="Srinivasan J."/>
            <person name="Dillman A.R."/>
            <person name="Macchietto M.G."/>
            <person name="Heikkinen L."/>
            <person name="Lakso M."/>
            <person name="Fracchia K.M."/>
            <person name="Antoshechkin I."/>
            <person name="Mortazavi A."/>
            <person name="Wong G."/>
            <person name="Sternberg P.W."/>
        </authorList>
    </citation>
    <scope>NUCLEOTIDE SEQUENCE [LARGE SCALE GENOMIC DNA]</scope>
    <source>
        <strain evidence="2">MT8872</strain>
    </source>
</reference>
<organism evidence="2 3">
    <name type="scientific">Panagrellus redivivus</name>
    <name type="common">Microworm</name>
    <dbReference type="NCBI Taxonomy" id="6233"/>
    <lineage>
        <taxon>Eukaryota</taxon>
        <taxon>Metazoa</taxon>
        <taxon>Ecdysozoa</taxon>
        <taxon>Nematoda</taxon>
        <taxon>Chromadorea</taxon>
        <taxon>Rhabditida</taxon>
        <taxon>Tylenchina</taxon>
        <taxon>Panagrolaimomorpha</taxon>
        <taxon>Panagrolaimoidea</taxon>
        <taxon>Panagrolaimidae</taxon>
        <taxon>Panagrellus</taxon>
    </lineage>
</organism>
<dbReference type="WBParaSite" id="Pan_g19645.t1">
    <property type="protein sequence ID" value="Pan_g19645.t1"/>
    <property type="gene ID" value="Pan_g19645"/>
</dbReference>
<keyword evidence="2" id="KW-1185">Reference proteome</keyword>
<name>A0A7E4ZVF7_PANRE</name>
<sequence length="74" mass="8138">MASAFLQMGLKRNFNATYFWNALTFLYYSSCFNNIANSPADPGSMEPLTPTPNLIPVGVRDPDPSPGSGYFLRS</sequence>
<dbReference type="Proteomes" id="UP000492821">
    <property type="component" value="Unassembled WGS sequence"/>
</dbReference>
<feature type="region of interest" description="Disordered" evidence="1">
    <location>
        <begin position="41"/>
        <end position="74"/>
    </location>
</feature>
<protein>
    <submittedName>
        <fullName evidence="3">Uncharacterized protein</fullName>
    </submittedName>
</protein>
<evidence type="ECO:0000313" key="3">
    <source>
        <dbReference type="WBParaSite" id="Pan_g19645.t1"/>
    </source>
</evidence>
<accession>A0A7E4ZVF7</accession>
<reference evidence="3" key="2">
    <citation type="submission" date="2020-10" db="UniProtKB">
        <authorList>
            <consortium name="WormBaseParasite"/>
        </authorList>
    </citation>
    <scope>IDENTIFICATION</scope>
</reference>
<evidence type="ECO:0000256" key="1">
    <source>
        <dbReference type="SAM" id="MobiDB-lite"/>
    </source>
</evidence>
<evidence type="ECO:0000313" key="2">
    <source>
        <dbReference type="Proteomes" id="UP000492821"/>
    </source>
</evidence>
<dbReference type="AlphaFoldDB" id="A0A7E4ZVF7"/>